<reference evidence="1 2" key="1">
    <citation type="journal article" date="2018" name="Mol. Plant">
        <title>The genome of Artemisia annua provides insight into the evolution of Asteraceae family and artemisinin biosynthesis.</title>
        <authorList>
            <person name="Shen Q."/>
            <person name="Zhang L."/>
            <person name="Liao Z."/>
            <person name="Wang S."/>
            <person name="Yan T."/>
            <person name="Shi P."/>
            <person name="Liu M."/>
            <person name="Fu X."/>
            <person name="Pan Q."/>
            <person name="Wang Y."/>
            <person name="Lv Z."/>
            <person name="Lu X."/>
            <person name="Zhang F."/>
            <person name="Jiang W."/>
            <person name="Ma Y."/>
            <person name="Chen M."/>
            <person name="Hao X."/>
            <person name="Li L."/>
            <person name="Tang Y."/>
            <person name="Lv G."/>
            <person name="Zhou Y."/>
            <person name="Sun X."/>
            <person name="Brodelius P.E."/>
            <person name="Rose J.K.C."/>
            <person name="Tang K."/>
        </authorList>
    </citation>
    <scope>NUCLEOTIDE SEQUENCE [LARGE SCALE GENOMIC DNA]</scope>
    <source>
        <strain evidence="2">cv. Huhao1</strain>
        <tissue evidence="1">Leaf</tissue>
    </source>
</reference>
<organism evidence="1 2">
    <name type="scientific">Artemisia annua</name>
    <name type="common">Sweet wormwood</name>
    <dbReference type="NCBI Taxonomy" id="35608"/>
    <lineage>
        <taxon>Eukaryota</taxon>
        <taxon>Viridiplantae</taxon>
        <taxon>Streptophyta</taxon>
        <taxon>Embryophyta</taxon>
        <taxon>Tracheophyta</taxon>
        <taxon>Spermatophyta</taxon>
        <taxon>Magnoliopsida</taxon>
        <taxon>eudicotyledons</taxon>
        <taxon>Gunneridae</taxon>
        <taxon>Pentapetalae</taxon>
        <taxon>asterids</taxon>
        <taxon>campanulids</taxon>
        <taxon>Asterales</taxon>
        <taxon>Asteraceae</taxon>
        <taxon>Asteroideae</taxon>
        <taxon>Anthemideae</taxon>
        <taxon>Artemisiinae</taxon>
        <taxon>Artemisia</taxon>
    </lineage>
</organism>
<dbReference type="GO" id="GO:0016868">
    <property type="term" value="F:intramolecular phosphotransferase activity"/>
    <property type="evidence" value="ECO:0007669"/>
    <property type="project" value="InterPro"/>
</dbReference>
<evidence type="ECO:0000313" key="2">
    <source>
        <dbReference type="Proteomes" id="UP000245207"/>
    </source>
</evidence>
<accession>A0A2U1NCF0</accession>
<comment type="caution">
    <text evidence="1">The sequence shown here is derived from an EMBL/GenBank/DDBJ whole genome shotgun (WGS) entry which is preliminary data.</text>
</comment>
<proteinExistence type="predicted"/>
<protein>
    <submittedName>
        <fullName evidence="1">Uncharacterized protein</fullName>
    </submittedName>
</protein>
<dbReference type="Proteomes" id="UP000245207">
    <property type="component" value="Unassembled WGS sequence"/>
</dbReference>
<name>A0A2U1NCF0_ARTAN</name>
<dbReference type="PANTHER" id="PTHR11931">
    <property type="entry name" value="PHOSPHOGLYCERATE MUTASE"/>
    <property type="match status" value="1"/>
</dbReference>
<sequence length="87" mass="10366">MSLKSSFNEINSRIIFLVPIVMHDESEQAKAWTQIPLKALYGELQRLDKQESADKYGKEHVHNWRQSYDIHPPIRESLEMLLRYPNR</sequence>
<gene>
    <name evidence="1" type="ORF">CTI12_AA159580</name>
</gene>
<dbReference type="InterPro" id="IPR005952">
    <property type="entry name" value="Phosphogly_mut1"/>
</dbReference>
<dbReference type="InterPro" id="IPR029033">
    <property type="entry name" value="His_PPase_superfam"/>
</dbReference>
<dbReference type="STRING" id="35608.A0A2U1NCF0"/>
<keyword evidence="2" id="KW-1185">Reference proteome</keyword>
<evidence type="ECO:0000313" key="1">
    <source>
        <dbReference type="EMBL" id="PWA71192.1"/>
    </source>
</evidence>
<dbReference type="OrthoDB" id="354304at2759"/>
<dbReference type="EMBL" id="PKPP01003120">
    <property type="protein sequence ID" value="PWA71192.1"/>
    <property type="molecule type" value="Genomic_DNA"/>
</dbReference>
<dbReference type="AlphaFoldDB" id="A0A2U1NCF0"/>
<dbReference type="GO" id="GO:0006096">
    <property type="term" value="P:glycolytic process"/>
    <property type="evidence" value="ECO:0007669"/>
    <property type="project" value="InterPro"/>
</dbReference>
<dbReference type="Gene3D" id="3.40.50.1240">
    <property type="entry name" value="Phosphoglycerate mutase-like"/>
    <property type="match status" value="1"/>
</dbReference>